<evidence type="ECO:0000256" key="1">
    <source>
        <dbReference type="SAM" id="MobiDB-lite"/>
    </source>
</evidence>
<protein>
    <submittedName>
        <fullName evidence="3">Uncharacterized protein</fullName>
    </submittedName>
</protein>
<reference evidence="3" key="1">
    <citation type="submission" date="2021-02" db="EMBL/GenBank/DDBJ databases">
        <title>Psilocybe cubensis genome.</title>
        <authorList>
            <person name="Mckernan K.J."/>
            <person name="Crawford S."/>
            <person name="Trippe A."/>
            <person name="Kane L.T."/>
            <person name="Mclaughlin S."/>
        </authorList>
    </citation>
    <scope>NUCLEOTIDE SEQUENCE [LARGE SCALE GENOMIC DNA]</scope>
    <source>
        <strain evidence="3">MGC-MH-2018</strain>
    </source>
</reference>
<evidence type="ECO:0000313" key="3">
    <source>
        <dbReference type="EMBL" id="KAG5162520.1"/>
    </source>
</evidence>
<proteinExistence type="predicted"/>
<feature type="chain" id="PRO_5034202366" evidence="2">
    <location>
        <begin position="19"/>
        <end position="220"/>
    </location>
</feature>
<organism evidence="3">
    <name type="scientific">Psilocybe cubensis</name>
    <name type="common">Psychedelic mushroom</name>
    <name type="synonym">Stropharia cubensis</name>
    <dbReference type="NCBI Taxonomy" id="181762"/>
    <lineage>
        <taxon>Eukaryota</taxon>
        <taxon>Fungi</taxon>
        <taxon>Dikarya</taxon>
        <taxon>Basidiomycota</taxon>
        <taxon>Agaricomycotina</taxon>
        <taxon>Agaricomycetes</taxon>
        <taxon>Agaricomycetidae</taxon>
        <taxon>Agaricales</taxon>
        <taxon>Agaricineae</taxon>
        <taxon>Strophariaceae</taxon>
        <taxon>Psilocybe</taxon>
    </lineage>
</organism>
<sequence>MKSSIVFSLLLIAASANALYIPAAADTSMERRDDILRRGGGDKGPKDRPVAPTAEEKRKAANDKFQEMKSHVIHGKDAKGKDEAPDKGRHTLTAYCKANPKATGQCNTKTNLCHVPDANKSLWDDRPGKHTLQQIENHCTEAILNHTKNPTNRAQVVKTDAGHHICIKYISGNNNGGPGTCYHAGVNALGPKAMAGDTCDHTGNEADNKEDKADFKCSAL</sequence>
<dbReference type="EMBL" id="JAFIQS010000018">
    <property type="protein sequence ID" value="KAG5162520.1"/>
    <property type="molecule type" value="Genomic_DNA"/>
</dbReference>
<accession>A0A8H7XJA0</accession>
<comment type="caution">
    <text evidence="3">The sequence shown here is derived from an EMBL/GenBank/DDBJ whole genome shotgun (WGS) entry which is preliminary data.</text>
</comment>
<name>A0A8H7XJA0_PSICU</name>
<keyword evidence="2" id="KW-0732">Signal</keyword>
<dbReference type="AlphaFoldDB" id="A0A8H7XJA0"/>
<gene>
    <name evidence="3" type="ORF">JR316_012405</name>
</gene>
<feature type="signal peptide" evidence="2">
    <location>
        <begin position="1"/>
        <end position="18"/>
    </location>
</feature>
<evidence type="ECO:0000256" key="2">
    <source>
        <dbReference type="SAM" id="SignalP"/>
    </source>
</evidence>
<feature type="region of interest" description="Disordered" evidence="1">
    <location>
        <begin position="34"/>
        <end position="87"/>
    </location>
</feature>